<feature type="domain" description="HTH cro/C1-type" evidence="1">
    <location>
        <begin position="8"/>
        <end position="63"/>
    </location>
</feature>
<name>A0AAW9NAZ9_9BACI</name>
<dbReference type="GO" id="GO:0003677">
    <property type="term" value="F:DNA binding"/>
    <property type="evidence" value="ECO:0007669"/>
    <property type="project" value="InterPro"/>
</dbReference>
<evidence type="ECO:0000259" key="1">
    <source>
        <dbReference type="PROSITE" id="PS50943"/>
    </source>
</evidence>
<dbReference type="PROSITE" id="PS50943">
    <property type="entry name" value="HTH_CROC1"/>
    <property type="match status" value="1"/>
</dbReference>
<organism evidence="2 3">
    <name type="scientific">Peribacillus castrilensis</name>
    <dbReference type="NCBI Taxonomy" id="2897690"/>
    <lineage>
        <taxon>Bacteria</taxon>
        <taxon>Bacillati</taxon>
        <taxon>Bacillota</taxon>
        <taxon>Bacilli</taxon>
        <taxon>Bacillales</taxon>
        <taxon>Bacillaceae</taxon>
        <taxon>Peribacillus</taxon>
    </lineage>
</organism>
<accession>A0AAW9NAZ9</accession>
<dbReference type="AlphaFoldDB" id="A0AAW9NAZ9"/>
<dbReference type="InterPro" id="IPR001387">
    <property type="entry name" value="Cro/C1-type_HTH"/>
</dbReference>
<protein>
    <submittedName>
        <fullName evidence="2">Helix-turn-helix transcriptional regulator</fullName>
    </submittedName>
</protein>
<dbReference type="EMBL" id="JARNBH010000002">
    <property type="protein sequence ID" value="MEC0271897.1"/>
    <property type="molecule type" value="Genomic_DNA"/>
</dbReference>
<dbReference type="CDD" id="cd00093">
    <property type="entry name" value="HTH_XRE"/>
    <property type="match status" value="1"/>
</dbReference>
<evidence type="ECO:0000313" key="3">
    <source>
        <dbReference type="Proteomes" id="UP001307168"/>
    </source>
</evidence>
<dbReference type="RefSeq" id="WP_367406006.1">
    <property type="nucleotide sequence ID" value="NZ_JARNBH010000002.1"/>
</dbReference>
<dbReference type="Proteomes" id="UP001307168">
    <property type="component" value="Unassembled WGS sequence"/>
</dbReference>
<dbReference type="SMART" id="SM00530">
    <property type="entry name" value="HTH_XRE"/>
    <property type="match status" value="1"/>
</dbReference>
<keyword evidence="3" id="KW-1185">Reference proteome</keyword>
<dbReference type="InterPro" id="IPR010982">
    <property type="entry name" value="Lambda_DNA-bd_dom_sf"/>
</dbReference>
<evidence type="ECO:0000313" key="2">
    <source>
        <dbReference type="EMBL" id="MEC0271897.1"/>
    </source>
</evidence>
<dbReference type="Pfam" id="PF01381">
    <property type="entry name" value="HTH_3"/>
    <property type="match status" value="1"/>
</dbReference>
<dbReference type="Gene3D" id="1.10.260.40">
    <property type="entry name" value="lambda repressor-like DNA-binding domains"/>
    <property type="match status" value="1"/>
</dbReference>
<comment type="caution">
    <text evidence="2">The sequence shown here is derived from an EMBL/GenBank/DDBJ whole genome shotgun (WGS) entry which is preliminary data.</text>
</comment>
<dbReference type="SUPFAM" id="SSF47413">
    <property type="entry name" value="lambda repressor-like DNA-binding domains"/>
    <property type="match status" value="1"/>
</dbReference>
<sequence>MDKRTEILKKLIDETGLNQKAFAEKVNLPYTTLRSMLQRGIGNASVDNVIKVCKGLGITTEDLEKLANGEKLNKSENALPELNSKDEKDIQIELQKMIDGLSAQNGYAAFDGQTLDGMDDEDKELLIASLENSLRLAKRLSKQKFTPKKFRK</sequence>
<proteinExistence type="predicted"/>
<gene>
    <name evidence="2" type="ORF">P4706_02210</name>
</gene>
<reference evidence="2 3" key="1">
    <citation type="submission" date="2023-03" db="EMBL/GenBank/DDBJ databases">
        <title>Bacillus Genome Sequencing.</title>
        <authorList>
            <person name="Dunlap C."/>
        </authorList>
    </citation>
    <scope>NUCLEOTIDE SEQUENCE [LARGE SCALE GENOMIC DNA]</scope>
    <source>
        <strain evidence="2 3">B-41290</strain>
    </source>
</reference>